<evidence type="ECO:0000313" key="3">
    <source>
        <dbReference type="EMBL" id="KAF9520183.1"/>
    </source>
</evidence>
<keyword evidence="4" id="KW-1185">Reference proteome</keyword>
<protein>
    <submittedName>
        <fullName evidence="3">Uncharacterized protein</fullName>
    </submittedName>
</protein>
<dbReference type="EMBL" id="MU128913">
    <property type="protein sequence ID" value="KAF9520183.1"/>
    <property type="molecule type" value="Genomic_DNA"/>
</dbReference>
<reference evidence="3" key="1">
    <citation type="journal article" date="2020" name="Nat. Commun.">
        <title>Large-scale genome sequencing of mycorrhizal fungi provides insights into the early evolution of symbiotic traits.</title>
        <authorList>
            <person name="Miyauchi S."/>
            <person name="Kiss E."/>
            <person name="Kuo A."/>
            <person name="Drula E."/>
            <person name="Kohler A."/>
            <person name="Sanchez-Garcia M."/>
            <person name="Morin E."/>
            <person name="Andreopoulos B."/>
            <person name="Barry K.W."/>
            <person name="Bonito G."/>
            <person name="Buee M."/>
            <person name="Carver A."/>
            <person name="Chen C."/>
            <person name="Cichocki N."/>
            <person name="Clum A."/>
            <person name="Culley D."/>
            <person name="Crous P.W."/>
            <person name="Fauchery L."/>
            <person name="Girlanda M."/>
            <person name="Hayes R.D."/>
            <person name="Keri Z."/>
            <person name="LaButti K."/>
            <person name="Lipzen A."/>
            <person name="Lombard V."/>
            <person name="Magnuson J."/>
            <person name="Maillard F."/>
            <person name="Murat C."/>
            <person name="Nolan M."/>
            <person name="Ohm R.A."/>
            <person name="Pangilinan J."/>
            <person name="Pereira M.F."/>
            <person name="Perotto S."/>
            <person name="Peter M."/>
            <person name="Pfister S."/>
            <person name="Riley R."/>
            <person name="Sitrit Y."/>
            <person name="Stielow J.B."/>
            <person name="Szollosi G."/>
            <person name="Zifcakova L."/>
            <person name="Stursova M."/>
            <person name="Spatafora J.W."/>
            <person name="Tedersoo L."/>
            <person name="Vaario L.M."/>
            <person name="Yamada A."/>
            <person name="Yan M."/>
            <person name="Wang P."/>
            <person name="Xu J."/>
            <person name="Bruns T."/>
            <person name="Baldrian P."/>
            <person name="Vilgalys R."/>
            <person name="Dunand C."/>
            <person name="Henrissat B."/>
            <person name="Grigoriev I.V."/>
            <person name="Hibbett D."/>
            <person name="Nagy L.G."/>
            <person name="Martin F.M."/>
        </authorList>
    </citation>
    <scope>NUCLEOTIDE SEQUENCE</scope>
    <source>
        <strain evidence="3">UP504</strain>
    </source>
</reference>
<name>A0A9P6B9E4_9AGAM</name>
<proteinExistence type="predicted"/>
<feature type="region of interest" description="Disordered" evidence="2">
    <location>
        <begin position="85"/>
        <end position="173"/>
    </location>
</feature>
<evidence type="ECO:0000256" key="1">
    <source>
        <dbReference type="SAM" id="Coils"/>
    </source>
</evidence>
<evidence type="ECO:0000313" key="4">
    <source>
        <dbReference type="Proteomes" id="UP000886523"/>
    </source>
</evidence>
<dbReference type="AlphaFoldDB" id="A0A9P6B9E4"/>
<sequence>MRNILSMLPTCGCHEELWARFTHEHQNLLWKKKELNQKRASIKEQIDALAEEWRKLQGLSTTTQIPFETQPMAGLFWCVEDLDQGQEDRRGDERQEDERREDERWEDERQEDERREDERQEDERREDERWEDEQQEDERREDERREDERREDEQWEDERREDERREDERWEDE</sequence>
<feature type="compositionally biased region" description="Basic and acidic residues" evidence="2">
    <location>
        <begin position="137"/>
        <end position="173"/>
    </location>
</feature>
<dbReference type="Proteomes" id="UP000886523">
    <property type="component" value="Unassembled WGS sequence"/>
</dbReference>
<feature type="compositionally biased region" description="Basic and acidic residues" evidence="2">
    <location>
        <begin position="86"/>
        <end position="128"/>
    </location>
</feature>
<feature type="coiled-coil region" evidence="1">
    <location>
        <begin position="25"/>
        <end position="52"/>
    </location>
</feature>
<organism evidence="3 4">
    <name type="scientific">Hydnum rufescens UP504</name>
    <dbReference type="NCBI Taxonomy" id="1448309"/>
    <lineage>
        <taxon>Eukaryota</taxon>
        <taxon>Fungi</taxon>
        <taxon>Dikarya</taxon>
        <taxon>Basidiomycota</taxon>
        <taxon>Agaricomycotina</taxon>
        <taxon>Agaricomycetes</taxon>
        <taxon>Cantharellales</taxon>
        <taxon>Hydnaceae</taxon>
        <taxon>Hydnum</taxon>
    </lineage>
</organism>
<accession>A0A9P6B9E4</accession>
<comment type="caution">
    <text evidence="3">The sequence shown here is derived from an EMBL/GenBank/DDBJ whole genome shotgun (WGS) entry which is preliminary data.</text>
</comment>
<gene>
    <name evidence="3" type="ORF">BS47DRAFT_1357671</name>
</gene>
<keyword evidence="1" id="KW-0175">Coiled coil</keyword>
<evidence type="ECO:0000256" key="2">
    <source>
        <dbReference type="SAM" id="MobiDB-lite"/>
    </source>
</evidence>